<comment type="caution">
    <text evidence="4">The sequence shown here is derived from an EMBL/GenBank/DDBJ whole genome shotgun (WGS) entry which is preliminary data.</text>
</comment>
<organism evidence="4 5">
    <name type="scientific">Helcococcus bovis</name>
    <dbReference type="NCBI Taxonomy" id="3153252"/>
    <lineage>
        <taxon>Bacteria</taxon>
        <taxon>Bacillati</taxon>
        <taxon>Bacillota</taxon>
        <taxon>Tissierellia</taxon>
        <taxon>Tissierellales</taxon>
        <taxon>Peptoniphilaceae</taxon>
        <taxon>Helcococcus</taxon>
    </lineage>
</organism>
<dbReference type="Gene3D" id="1.10.530.10">
    <property type="match status" value="1"/>
</dbReference>
<protein>
    <submittedName>
        <fullName evidence="4">Glucosaminidase domain-containing protein</fullName>
    </submittedName>
</protein>
<keyword evidence="5" id="KW-1185">Reference proteome</keyword>
<feature type="domain" description="Mannosyl-glycoprotein endo-beta-N-acetylglucosamidase-like" evidence="3">
    <location>
        <begin position="283"/>
        <end position="448"/>
    </location>
</feature>
<dbReference type="EMBL" id="JBFNFH010000019">
    <property type="protein sequence ID" value="MFM1525479.1"/>
    <property type="molecule type" value="Genomic_DNA"/>
</dbReference>
<dbReference type="SMART" id="SM00047">
    <property type="entry name" value="LYZ2"/>
    <property type="match status" value="1"/>
</dbReference>
<dbReference type="RefSeq" id="WP_408126878.1">
    <property type="nucleotide sequence ID" value="NZ_JBFNFH010000019.1"/>
</dbReference>
<feature type="signal peptide" evidence="2">
    <location>
        <begin position="1"/>
        <end position="22"/>
    </location>
</feature>
<reference evidence="4 5" key="1">
    <citation type="journal article" date="2024" name="Front. Microbiol.">
        <title>Pangenomic and biochemical analyses of Helcococcus ovis reveal widespread tetracycline resistance and a novel bacterial species, Helcococcus bovis.</title>
        <authorList>
            <person name="Cunha F."/>
            <person name="Zhai Y."/>
            <person name="Casaro S."/>
            <person name="Jones K.L."/>
            <person name="Hernandez M."/>
            <person name="Bisinotto R.S."/>
            <person name="Kariyawasam S."/>
            <person name="Brown M.B."/>
            <person name="Phillips A."/>
            <person name="Jeong K.C."/>
            <person name="Galvao K.N."/>
        </authorList>
    </citation>
    <scope>NUCLEOTIDE SEQUENCE [LARGE SCALE GENOMIC DNA]</scope>
    <source>
        <strain evidence="4 5">KG197</strain>
    </source>
</reference>
<evidence type="ECO:0000256" key="1">
    <source>
        <dbReference type="ARBA" id="ARBA00022801"/>
    </source>
</evidence>
<evidence type="ECO:0000313" key="4">
    <source>
        <dbReference type="EMBL" id="MFM1525479.1"/>
    </source>
</evidence>
<dbReference type="Pfam" id="PF01832">
    <property type="entry name" value="Glucosaminidase"/>
    <property type="match status" value="1"/>
</dbReference>
<evidence type="ECO:0000256" key="2">
    <source>
        <dbReference type="SAM" id="SignalP"/>
    </source>
</evidence>
<dbReference type="Gene3D" id="4.10.80.30">
    <property type="entry name" value="DNA polymerase, domain 6"/>
    <property type="match status" value="1"/>
</dbReference>
<keyword evidence="2" id="KW-0732">Signal</keyword>
<accession>A0ABW9F854</accession>
<dbReference type="PANTHER" id="PTHR33308:SF9">
    <property type="entry name" value="PEPTIDOGLYCAN HYDROLASE FLGJ"/>
    <property type="match status" value="1"/>
</dbReference>
<evidence type="ECO:0000313" key="5">
    <source>
        <dbReference type="Proteomes" id="UP001629536"/>
    </source>
</evidence>
<proteinExistence type="predicted"/>
<dbReference type="PANTHER" id="PTHR33308">
    <property type="entry name" value="PEPTIDOGLYCAN HYDROLASE FLGJ"/>
    <property type="match status" value="1"/>
</dbReference>
<keyword evidence="1" id="KW-0378">Hydrolase</keyword>
<dbReference type="Proteomes" id="UP001629536">
    <property type="component" value="Unassembled WGS sequence"/>
</dbReference>
<dbReference type="InterPro" id="IPR002901">
    <property type="entry name" value="MGlyc_endo_b_GlcNAc-like_dom"/>
</dbReference>
<dbReference type="InterPro" id="IPR051056">
    <property type="entry name" value="Glycosyl_Hydrolase_73"/>
</dbReference>
<name>A0ABW9F854_9FIRM</name>
<sequence length="449" mass="50908">MNLKKILKIGGLATFATAIAFAGSMASRAGNTYKLVNTVDGYYTSYNAKYKTEAKLKYSAGDYYVFNEYDGMINITKNPNYPGAWINPKDNKTVVPKEEVAYAESAKSNEVSESTGYINDENMFVLNKSVKVYYSDYEAKHKLNPRMNFSKGTYYIFSRSRGMINITQYKGVPGGWIDPNEAGSNKKSESPAKTNEVKKEVVKQNSREEILFETTFSKYSSYPVKVNLKGYDTVEDAKNYAASSVTFEPGDYYIIGTSQNMIKLGFDYSGEGYWINPNSNFVKDTNYQTSRPQEFINKIASYAKKATKGRDVYTSVMMAQTILETGYGKSTLSSVPYHNMFGIKGTYDGASVVIPTFEYDSNGKSYNVLSEFRKYPSYLESFQDYVNLITGHENPSNWSYSYYYGARKSQTNSYKDATRYLSRTYATSPIYAETLNNIIELYDLTQYDN</sequence>
<evidence type="ECO:0000259" key="3">
    <source>
        <dbReference type="SMART" id="SM00047"/>
    </source>
</evidence>
<feature type="chain" id="PRO_5046402852" evidence="2">
    <location>
        <begin position="23"/>
        <end position="449"/>
    </location>
</feature>
<gene>
    <name evidence="4" type="ORF">ABGF40_07385</name>
</gene>